<dbReference type="OrthoDB" id="294295at2759"/>
<evidence type="ECO:0000256" key="1">
    <source>
        <dbReference type="ARBA" id="ARBA00006484"/>
    </source>
</evidence>
<sequence length="100" mass="10742">MVEQNIRGVIICTTSVGASRGGSTRTDYAMSKHAVLGLVRSASKQLGVYGIRVNCVSPSFVVTPLLNGYEETKKRKKVYEGHDLVVDGGLTKLPDADAFI</sequence>
<reference evidence="2 3" key="1">
    <citation type="journal article" date="2018" name="Mol. Plant">
        <title>The genome of Artemisia annua provides insight into the evolution of Asteraceae family and artemisinin biosynthesis.</title>
        <authorList>
            <person name="Shen Q."/>
            <person name="Zhang L."/>
            <person name="Liao Z."/>
            <person name="Wang S."/>
            <person name="Yan T."/>
            <person name="Shi P."/>
            <person name="Liu M."/>
            <person name="Fu X."/>
            <person name="Pan Q."/>
            <person name="Wang Y."/>
            <person name="Lv Z."/>
            <person name="Lu X."/>
            <person name="Zhang F."/>
            <person name="Jiang W."/>
            <person name="Ma Y."/>
            <person name="Chen M."/>
            <person name="Hao X."/>
            <person name="Li L."/>
            <person name="Tang Y."/>
            <person name="Lv G."/>
            <person name="Zhou Y."/>
            <person name="Sun X."/>
            <person name="Brodelius P.E."/>
            <person name="Rose J.K.C."/>
            <person name="Tang K."/>
        </authorList>
    </citation>
    <scope>NUCLEOTIDE SEQUENCE [LARGE SCALE GENOMIC DNA]</scope>
    <source>
        <strain evidence="3">cv. Huhao1</strain>
        <tissue evidence="2">Leaf</tissue>
    </source>
</reference>
<evidence type="ECO:0000313" key="3">
    <source>
        <dbReference type="Proteomes" id="UP000245207"/>
    </source>
</evidence>
<dbReference type="InterPro" id="IPR020904">
    <property type="entry name" value="Sc_DH/Rdtase_CS"/>
</dbReference>
<dbReference type="PANTHER" id="PTHR42820">
    <property type="entry name" value="SHORT-CHAIN DEHYDROGENASE REDUCTASE"/>
    <property type="match status" value="1"/>
</dbReference>
<dbReference type="EMBL" id="PKPP01008077">
    <property type="protein sequence ID" value="PWA51650.1"/>
    <property type="molecule type" value="Genomic_DNA"/>
</dbReference>
<organism evidence="2 3">
    <name type="scientific">Artemisia annua</name>
    <name type="common">Sweet wormwood</name>
    <dbReference type="NCBI Taxonomy" id="35608"/>
    <lineage>
        <taxon>Eukaryota</taxon>
        <taxon>Viridiplantae</taxon>
        <taxon>Streptophyta</taxon>
        <taxon>Embryophyta</taxon>
        <taxon>Tracheophyta</taxon>
        <taxon>Spermatophyta</taxon>
        <taxon>Magnoliopsida</taxon>
        <taxon>eudicotyledons</taxon>
        <taxon>Gunneridae</taxon>
        <taxon>Pentapetalae</taxon>
        <taxon>asterids</taxon>
        <taxon>campanulids</taxon>
        <taxon>Asterales</taxon>
        <taxon>Asteraceae</taxon>
        <taxon>Asteroideae</taxon>
        <taxon>Anthemideae</taxon>
        <taxon>Artemisiinae</taxon>
        <taxon>Artemisia</taxon>
    </lineage>
</organism>
<dbReference type="CDD" id="cd05233">
    <property type="entry name" value="SDR_c"/>
    <property type="match status" value="1"/>
</dbReference>
<dbReference type="Gene3D" id="3.40.50.720">
    <property type="entry name" value="NAD(P)-binding Rossmann-like Domain"/>
    <property type="match status" value="1"/>
</dbReference>
<name>A0A2U1LRM6_ARTAN</name>
<proteinExistence type="inferred from homology"/>
<comment type="caution">
    <text evidence="2">The sequence shown here is derived from an EMBL/GenBank/DDBJ whole genome shotgun (WGS) entry which is preliminary data.</text>
</comment>
<protein>
    <submittedName>
        <fullName evidence="2">(-)-isopiperitenol/(-)-carveol dehydrogenase</fullName>
    </submittedName>
</protein>
<dbReference type="SUPFAM" id="SSF51735">
    <property type="entry name" value="NAD(P)-binding Rossmann-fold domains"/>
    <property type="match status" value="1"/>
</dbReference>
<accession>A0A2U1LRM6</accession>
<dbReference type="Proteomes" id="UP000245207">
    <property type="component" value="Unassembled WGS sequence"/>
</dbReference>
<dbReference type="Pfam" id="PF13561">
    <property type="entry name" value="adh_short_C2"/>
    <property type="match status" value="1"/>
</dbReference>
<dbReference type="STRING" id="35608.A0A2U1LRM6"/>
<dbReference type="PRINTS" id="PR00081">
    <property type="entry name" value="GDHRDH"/>
</dbReference>
<dbReference type="PROSITE" id="PS00061">
    <property type="entry name" value="ADH_SHORT"/>
    <property type="match status" value="1"/>
</dbReference>
<dbReference type="AlphaFoldDB" id="A0A2U1LRM6"/>
<dbReference type="PANTHER" id="PTHR42820:SF21">
    <property type="entry name" value="SHORT-CHAIN DEHYDROGENASE REDUCTASE 3B-LIKE"/>
    <property type="match status" value="1"/>
</dbReference>
<gene>
    <name evidence="2" type="ORF">CTI12_AA461890</name>
</gene>
<keyword evidence="3" id="KW-1185">Reference proteome</keyword>
<evidence type="ECO:0000313" key="2">
    <source>
        <dbReference type="EMBL" id="PWA51650.1"/>
    </source>
</evidence>
<dbReference type="InterPro" id="IPR002347">
    <property type="entry name" value="SDR_fam"/>
</dbReference>
<comment type="similarity">
    <text evidence="1">Belongs to the short-chain dehydrogenases/reductases (SDR) family.</text>
</comment>
<dbReference type="InterPro" id="IPR036291">
    <property type="entry name" value="NAD(P)-bd_dom_sf"/>
</dbReference>